<dbReference type="Pfam" id="PF00126">
    <property type="entry name" value="HTH_1"/>
    <property type="match status" value="1"/>
</dbReference>
<dbReference type="Gene3D" id="3.40.190.290">
    <property type="match status" value="1"/>
</dbReference>
<dbReference type="InterPro" id="IPR005119">
    <property type="entry name" value="LysR_subst-bd"/>
</dbReference>
<dbReference type="SUPFAM" id="SSF46785">
    <property type="entry name" value="Winged helix' DNA-binding domain"/>
    <property type="match status" value="1"/>
</dbReference>
<keyword evidence="4" id="KW-0804">Transcription</keyword>
<dbReference type="Pfam" id="PF03466">
    <property type="entry name" value="LysR_substrate"/>
    <property type="match status" value="1"/>
</dbReference>
<dbReference type="InterPro" id="IPR058163">
    <property type="entry name" value="LysR-type_TF_proteobact-type"/>
</dbReference>
<dbReference type="EMBL" id="BAABDF010000007">
    <property type="protein sequence ID" value="GAA3873198.1"/>
    <property type="molecule type" value="Genomic_DNA"/>
</dbReference>
<feature type="domain" description="HTH lysR-type" evidence="5">
    <location>
        <begin position="1"/>
        <end position="59"/>
    </location>
</feature>
<name>A0ABP7KEX3_9RHOB</name>
<dbReference type="RefSeq" id="WP_344847412.1">
    <property type="nucleotide sequence ID" value="NZ_BAABDF010000007.1"/>
</dbReference>
<evidence type="ECO:0000256" key="1">
    <source>
        <dbReference type="ARBA" id="ARBA00009437"/>
    </source>
</evidence>
<evidence type="ECO:0000313" key="6">
    <source>
        <dbReference type="EMBL" id="GAA3873198.1"/>
    </source>
</evidence>
<evidence type="ECO:0000256" key="2">
    <source>
        <dbReference type="ARBA" id="ARBA00023015"/>
    </source>
</evidence>
<dbReference type="Gene3D" id="1.10.10.10">
    <property type="entry name" value="Winged helix-like DNA-binding domain superfamily/Winged helix DNA-binding domain"/>
    <property type="match status" value="1"/>
</dbReference>
<accession>A0ABP7KEX3</accession>
<organism evidence="6 7">
    <name type="scientific">Celeribacter arenosi</name>
    <dbReference type="NCBI Taxonomy" id="792649"/>
    <lineage>
        <taxon>Bacteria</taxon>
        <taxon>Pseudomonadati</taxon>
        <taxon>Pseudomonadota</taxon>
        <taxon>Alphaproteobacteria</taxon>
        <taxon>Rhodobacterales</taxon>
        <taxon>Roseobacteraceae</taxon>
        <taxon>Celeribacter</taxon>
    </lineage>
</organism>
<dbReference type="CDD" id="cd08472">
    <property type="entry name" value="PBP2_CrgA_like_3"/>
    <property type="match status" value="1"/>
</dbReference>
<comment type="caution">
    <text evidence="6">The sequence shown here is derived from an EMBL/GenBank/DDBJ whole genome shotgun (WGS) entry which is preliminary data.</text>
</comment>
<sequence>MDRFDEMRIFARVVEARSFRAAARDLGLAPSTVTDAVKKTEARLGTRLLDRTTRMVAPTPDGEAWYRRCLDIVAATEDAEAAFTGAAVSGRVRLDAVGSLARACLVPALPRLLEMHPNLDLMLSEGERLVDLMREGVDIALRTGPAADSDLFRRPLGTLSEATVAAPSYLRAHGTPRDLKDLAGHRMVGFFSTRTQSILPLDFQAPSKVVEVTLPTTLVVTGTETLIEAARAGLGIVQLPRYRVEGDIQAGVLVELLPEFPPTPSPLAAYYARDRQLSPRIRAVLDWLSGIEFPNTE</sequence>
<dbReference type="InterPro" id="IPR036390">
    <property type="entry name" value="WH_DNA-bd_sf"/>
</dbReference>
<dbReference type="InterPro" id="IPR036388">
    <property type="entry name" value="WH-like_DNA-bd_sf"/>
</dbReference>
<keyword evidence="3" id="KW-0238">DNA-binding</keyword>
<evidence type="ECO:0000313" key="7">
    <source>
        <dbReference type="Proteomes" id="UP001399917"/>
    </source>
</evidence>
<dbReference type="InterPro" id="IPR000847">
    <property type="entry name" value="LysR_HTH_N"/>
</dbReference>
<dbReference type="SUPFAM" id="SSF53850">
    <property type="entry name" value="Periplasmic binding protein-like II"/>
    <property type="match status" value="1"/>
</dbReference>
<dbReference type="Proteomes" id="UP001399917">
    <property type="component" value="Unassembled WGS sequence"/>
</dbReference>
<dbReference type="PANTHER" id="PTHR30537">
    <property type="entry name" value="HTH-TYPE TRANSCRIPTIONAL REGULATOR"/>
    <property type="match status" value="1"/>
</dbReference>
<reference evidence="7" key="1">
    <citation type="journal article" date="2019" name="Int. J. Syst. Evol. Microbiol.">
        <title>The Global Catalogue of Microorganisms (GCM) 10K type strain sequencing project: providing services to taxonomists for standard genome sequencing and annotation.</title>
        <authorList>
            <consortium name="The Broad Institute Genomics Platform"/>
            <consortium name="The Broad Institute Genome Sequencing Center for Infectious Disease"/>
            <person name="Wu L."/>
            <person name="Ma J."/>
        </authorList>
    </citation>
    <scope>NUCLEOTIDE SEQUENCE [LARGE SCALE GENOMIC DNA]</scope>
    <source>
        <strain evidence="7">JCM 17190</strain>
    </source>
</reference>
<keyword evidence="7" id="KW-1185">Reference proteome</keyword>
<protein>
    <submittedName>
        <fullName evidence="6">LysR family transcriptional regulator</fullName>
    </submittedName>
</protein>
<comment type="similarity">
    <text evidence="1">Belongs to the LysR transcriptional regulatory family.</text>
</comment>
<dbReference type="PANTHER" id="PTHR30537:SF72">
    <property type="entry name" value="LYSR FAMILY TRANSCRIPTIONAL REGULATOR"/>
    <property type="match status" value="1"/>
</dbReference>
<evidence type="ECO:0000256" key="3">
    <source>
        <dbReference type="ARBA" id="ARBA00023125"/>
    </source>
</evidence>
<evidence type="ECO:0000259" key="5">
    <source>
        <dbReference type="PROSITE" id="PS50931"/>
    </source>
</evidence>
<evidence type="ECO:0000256" key="4">
    <source>
        <dbReference type="ARBA" id="ARBA00023163"/>
    </source>
</evidence>
<proteinExistence type="inferred from homology"/>
<dbReference type="PROSITE" id="PS50931">
    <property type="entry name" value="HTH_LYSR"/>
    <property type="match status" value="1"/>
</dbReference>
<gene>
    <name evidence="6" type="ORF">GCM10022404_23800</name>
</gene>
<keyword evidence="2" id="KW-0805">Transcription regulation</keyword>